<sequence length="95" mass="11048">MIGDMLRLVLLSILLGICLSAICENDSDCFESGYCFENECQQPLEMHKRVLKMISTRSAAFYCETDNDCLIRQDYRNTCNRNQCVPLWLNRLRMG</sequence>
<dbReference type="WBParaSite" id="MBELARI_LOCUS17748">
    <property type="protein sequence ID" value="MBELARI_LOCUS17748"/>
    <property type="gene ID" value="MBELARI_LOCUS17748"/>
</dbReference>
<evidence type="ECO:0000313" key="3">
    <source>
        <dbReference type="WBParaSite" id="MBELARI_LOCUS17748"/>
    </source>
</evidence>
<dbReference type="AlphaFoldDB" id="A0AAF3EU95"/>
<feature type="chain" id="PRO_5042275116" evidence="1">
    <location>
        <begin position="21"/>
        <end position="95"/>
    </location>
</feature>
<proteinExistence type="predicted"/>
<keyword evidence="1" id="KW-0732">Signal</keyword>
<keyword evidence="2" id="KW-1185">Reference proteome</keyword>
<name>A0AAF3EU95_9BILA</name>
<protein>
    <submittedName>
        <fullName evidence="3">Uncharacterized protein</fullName>
    </submittedName>
</protein>
<accession>A0AAF3EU95</accession>
<evidence type="ECO:0000313" key="2">
    <source>
        <dbReference type="Proteomes" id="UP000887575"/>
    </source>
</evidence>
<reference evidence="3" key="1">
    <citation type="submission" date="2024-02" db="UniProtKB">
        <authorList>
            <consortium name="WormBaseParasite"/>
        </authorList>
    </citation>
    <scope>IDENTIFICATION</scope>
</reference>
<organism evidence="2 3">
    <name type="scientific">Mesorhabditis belari</name>
    <dbReference type="NCBI Taxonomy" id="2138241"/>
    <lineage>
        <taxon>Eukaryota</taxon>
        <taxon>Metazoa</taxon>
        <taxon>Ecdysozoa</taxon>
        <taxon>Nematoda</taxon>
        <taxon>Chromadorea</taxon>
        <taxon>Rhabditida</taxon>
        <taxon>Rhabditina</taxon>
        <taxon>Rhabditomorpha</taxon>
        <taxon>Rhabditoidea</taxon>
        <taxon>Rhabditidae</taxon>
        <taxon>Mesorhabditinae</taxon>
        <taxon>Mesorhabditis</taxon>
    </lineage>
</organism>
<dbReference type="Proteomes" id="UP000887575">
    <property type="component" value="Unassembled WGS sequence"/>
</dbReference>
<feature type="signal peptide" evidence="1">
    <location>
        <begin position="1"/>
        <end position="20"/>
    </location>
</feature>
<evidence type="ECO:0000256" key="1">
    <source>
        <dbReference type="SAM" id="SignalP"/>
    </source>
</evidence>